<name>A0A089QHP9_9LACO</name>
<organism evidence="1 2">
    <name type="scientific">Ligilactobacillus salivarius</name>
    <dbReference type="NCBI Taxonomy" id="1624"/>
    <lineage>
        <taxon>Bacteria</taxon>
        <taxon>Bacillati</taxon>
        <taxon>Bacillota</taxon>
        <taxon>Bacilli</taxon>
        <taxon>Lactobacillales</taxon>
        <taxon>Lactobacillaceae</taxon>
        <taxon>Ligilactobacillus</taxon>
    </lineage>
</organism>
<dbReference type="Proteomes" id="UP000029488">
    <property type="component" value="Chromosome"/>
</dbReference>
<gene>
    <name evidence="1" type="ORF">LSJ_0818</name>
</gene>
<dbReference type="AlphaFoldDB" id="A0A089QHP9"/>
<accession>A0A089QHP9</accession>
<sequence length="67" mass="7521">MGVEIAAFNSSLDDVGEMLELAALEDVAFFSDLILEELDLSFEFEFEQAPSKLSDNKEIVITLNFFI</sequence>
<proteinExistence type="predicted"/>
<protein>
    <submittedName>
        <fullName evidence="1">Uncharacterized protein</fullName>
    </submittedName>
</protein>
<dbReference type="KEGG" id="lsj:LSJ_0818"/>
<evidence type="ECO:0000313" key="1">
    <source>
        <dbReference type="EMBL" id="AIR10501.1"/>
    </source>
</evidence>
<reference evidence="1 2" key="1">
    <citation type="journal article" date="2014" name="BMC Genomics">
        <title>Unusual genome complexity in Lactobacillus salivarius JCM1046.</title>
        <authorList>
            <person name="Raftis E.J."/>
            <person name="Forde B.M."/>
            <person name="Claesson M.J."/>
            <person name="O'Toole P.W."/>
        </authorList>
    </citation>
    <scope>NUCLEOTIDE SEQUENCE [LARGE SCALE GENOMIC DNA]</scope>
    <source>
        <strain evidence="1 2">JCM1046</strain>
    </source>
</reference>
<dbReference type="EMBL" id="CP007646">
    <property type="protein sequence ID" value="AIR10501.1"/>
    <property type="molecule type" value="Genomic_DNA"/>
</dbReference>
<evidence type="ECO:0000313" key="2">
    <source>
        <dbReference type="Proteomes" id="UP000029488"/>
    </source>
</evidence>